<keyword evidence="3 5" id="KW-0067">ATP-binding</keyword>
<dbReference type="Proteomes" id="UP000035368">
    <property type="component" value="Chromosome"/>
</dbReference>
<dbReference type="CDD" id="cd03235">
    <property type="entry name" value="ABC_Metallic_Cations"/>
    <property type="match status" value="1"/>
</dbReference>
<dbReference type="InterPro" id="IPR017871">
    <property type="entry name" value="ABC_transporter-like_CS"/>
</dbReference>
<protein>
    <submittedName>
        <fullName evidence="5">Anchored repeat-type ABC transporter, ATP-binding subunit</fullName>
    </submittedName>
</protein>
<dbReference type="PANTHER" id="PTHR42734">
    <property type="entry name" value="METAL TRANSPORT SYSTEM ATP-BINDING PROTEIN TM_0124-RELATED"/>
    <property type="match status" value="1"/>
</dbReference>
<gene>
    <name evidence="5" type="ORF">CEPID_11345</name>
</gene>
<evidence type="ECO:0000313" key="5">
    <source>
        <dbReference type="EMBL" id="AKK04098.1"/>
    </source>
</evidence>
<feature type="domain" description="ABC transporter" evidence="4">
    <location>
        <begin position="7"/>
        <end position="238"/>
    </location>
</feature>
<evidence type="ECO:0000313" key="6">
    <source>
        <dbReference type="Proteomes" id="UP000035368"/>
    </source>
</evidence>
<dbReference type="InterPro" id="IPR022508">
    <property type="entry name" value="ABC_trspt_anch-rpt_ATP-bd"/>
</dbReference>
<dbReference type="InterPro" id="IPR050153">
    <property type="entry name" value="Metal_Ion_Import_ABC"/>
</dbReference>
<dbReference type="AlphaFoldDB" id="A0A0G3GX23"/>
<dbReference type="FunFam" id="3.40.50.300:FF:000134">
    <property type="entry name" value="Iron-enterobactin ABC transporter ATP-binding protein"/>
    <property type="match status" value="1"/>
</dbReference>
<evidence type="ECO:0000256" key="2">
    <source>
        <dbReference type="ARBA" id="ARBA00022741"/>
    </source>
</evidence>
<keyword evidence="2" id="KW-0547">Nucleotide-binding</keyword>
<dbReference type="NCBIfam" id="TIGR03771">
    <property type="entry name" value="anch_rpt_ABC"/>
    <property type="match status" value="1"/>
</dbReference>
<proteinExistence type="predicted"/>
<dbReference type="SMART" id="SM00382">
    <property type="entry name" value="AAA"/>
    <property type="match status" value="1"/>
</dbReference>
<dbReference type="EMBL" id="CP011541">
    <property type="protein sequence ID" value="AKK04098.1"/>
    <property type="molecule type" value="Genomic_DNA"/>
</dbReference>
<dbReference type="InterPro" id="IPR027417">
    <property type="entry name" value="P-loop_NTPase"/>
</dbReference>
<keyword evidence="1" id="KW-0813">Transport</keyword>
<dbReference type="PROSITE" id="PS00211">
    <property type="entry name" value="ABC_TRANSPORTER_1"/>
    <property type="match status" value="1"/>
</dbReference>
<dbReference type="InterPro" id="IPR003593">
    <property type="entry name" value="AAA+_ATPase"/>
</dbReference>
<evidence type="ECO:0000259" key="4">
    <source>
        <dbReference type="PROSITE" id="PS50893"/>
    </source>
</evidence>
<dbReference type="Gene3D" id="3.40.50.300">
    <property type="entry name" value="P-loop containing nucleotide triphosphate hydrolases"/>
    <property type="match status" value="1"/>
</dbReference>
<evidence type="ECO:0000256" key="3">
    <source>
        <dbReference type="ARBA" id="ARBA00022840"/>
    </source>
</evidence>
<dbReference type="GO" id="GO:0016887">
    <property type="term" value="F:ATP hydrolysis activity"/>
    <property type="evidence" value="ECO:0007669"/>
    <property type="project" value="InterPro"/>
</dbReference>
<keyword evidence="6" id="KW-1185">Reference proteome</keyword>
<dbReference type="PATRIC" id="fig|1050174.4.peg.2290"/>
<sequence length="250" mass="26819">MTVATTLEISDLHVSLAGRPVLDQLSLRVEPGEFLGLIGPNGAGKTTLFRSILGLIRPVAGQITVAGTRVDKARGALGYVPQRHDFAWDFPISVHDTVLTGRTRSIGWLRRPKLADFEAVATALDLVRLTELADRPIGELSGGQRQRVLVARALTTDPSLLLLDEPFTGLDIPSTELLLDLFAQLAAQGVSIIMSTHNLAEAMEVCNRVVLLNGRIVADGPPEQLRDPALWQKVFGVSATSPLLKVVGAA</sequence>
<organism evidence="5 6">
    <name type="scientific">Corynebacterium epidermidicanis</name>
    <dbReference type="NCBI Taxonomy" id="1050174"/>
    <lineage>
        <taxon>Bacteria</taxon>
        <taxon>Bacillati</taxon>
        <taxon>Actinomycetota</taxon>
        <taxon>Actinomycetes</taxon>
        <taxon>Mycobacteriales</taxon>
        <taxon>Corynebacteriaceae</taxon>
        <taxon>Corynebacterium</taxon>
    </lineage>
</organism>
<dbReference type="OrthoDB" id="5296765at2"/>
<dbReference type="PROSITE" id="PS50893">
    <property type="entry name" value="ABC_TRANSPORTER_2"/>
    <property type="match status" value="1"/>
</dbReference>
<name>A0A0G3GX23_9CORY</name>
<reference evidence="5 6" key="1">
    <citation type="submission" date="2015-05" db="EMBL/GenBank/DDBJ databases">
        <title>Complete genome sequence of Corynebacterium epidermidicanis DSM 45586, isolated from the skin of a dog suffering from pruritus.</title>
        <authorList>
            <person name="Ruckert C."/>
            <person name="Albersmeier A."/>
            <person name="Winkler A."/>
            <person name="Tauch A."/>
        </authorList>
    </citation>
    <scope>NUCLEOTIDE SEQUENCE [LARGE SCALE GENOMIC DNA]</scope>
    <source>
        <strain evidence="5 6">DSM 45586</strain>
    </source>
</reference>
<dbReference type="SUPFAM" id="SSF52540">
    <property type="entry name" value="P-loop containing nucleoside triphosphate hydrolases"/>
    <property type="match status" value="1"/>
</dbReference>
<dbReference type="GO" id="GO:0005524">
    <property type="term" value="F:ATP binding"/>
    <property type="evidence" value="ECO:0007669"/>
    <property type="project" value="UniProtKB-KW"/>
</dbReference>
<dbReference type="InterPro" id="IPR003439">
    <property type="entry name" value="ABC_transporter-like_ATP-bd"/>
</dbReference>
<evidence type="ECO:0000256" key="1">
    <source>
        <dbReference type="ARBA" id="ARBA00022448"/>
    </source>
</evidence>
<accession>A0A0G3GX23</accession>
<dbReference type="KEGG" id="cei:CEPID_11345"/>
<dbReference type="Pfam" id="PF00005">
    <property type="entry name" value="ABC_tran"/>
    <property type="match status" value="1"/>
</dbReference>
<dbReference type="STRING" id="1050174.CEPID_11345"/>